<proteinExistence type="predicted"/>
<evidence type="ECO:0000313" key="2">
    <source>
        <dbReference type="Proteomes" id="UP000055854"/>
    </source>
</evidence>
<evidence type="ECO:0008006" key="3">
    <source>
        <dbReference type="Google" id="ProtNLM"/>
    </source>
</evidence>
<dbReference type="AlphaFoldDB" id="A0A109HGK8"/>
<comment type="caution">
    <text evidence="1">The sequence shown here is derived from an EMBL/GenBank/DDBJ whole genome shotgun (WGS) entry which is preliminary data.</text>
</comment>
<gene>
    <name evidence="1" type="ORF">ATB53_05710</name>
</gene>
<organism evidence="1 2">
    <name type="scientific">Xanthomonas campestris pv. translucens</name>
    <dbReference type="NCBI Taxonomy" id="343"/>
    <lineage>
        <taxon>Bacteria</taxon>
        <taxon>Pseudomonadati</taxon>
        <taxon>Pseudomonadota</taxon>
        <taxon>Gammaproteobacteria</taxon>
        <taxon>Lysobacterales</taxon>
        <taxon>Lysobacteraceae</taxon>
        <taxon>Xanthomonas</taxon>
        <taxon>Xanthomonas translucens group</taxon>
    </lineage>
</organism>
<dbReference type="Proteomes" id="UP000055854">
    <property type="component" value="Unassembled WGS sequence"/>
</dbReference>
<dbReference type="EMBL" id="LNTA01000260">
    <property type="protein sequence ID" value="KWV11768.1"/>
    <property type="molecule type" value="Genomic_DNA"/>
</dbReference>
<reference evidence="1 2" key="1">
    <citation type="submission" date="2015-11" db="EMBL/GenBank/DDBJ databases">
        <title>Long Read and Single Molecule DNA Sequencing Simplifies Genome Assembly and TAL Effector Gene Analysis of Xanthomonas translucens.</title>
        <authorList>
            <person name="Peng Z."/>
            <person name="Hu Y."/>
            <person name="Xie J."/>
            <person name="Potnis N."/>
            <person name="Akhunova A."/>
            <person name="Jones J."/>
            <person name="Liu Z."/>
            <person name="White F."/>
            <person name="Liu S."/>
        </authorList>
    </citation>
    <scope>NUCLEOTIDE SEQUENCE [LARGE SCALE GENOMIC DNA]</scope>
    <source>
        <strain evidence="1 2">B1</strain>
    </source>
</reference>
<evidence type="ECO:0000313" key="1">
    <source>
        <dbReference type="EMBL" id="KWV11768.1"/>
    </source>
</evidence>
<accession>A0A109HGK8</accession>
<sequence>MRSQFQGTIAVDSDALSTATSSTSAAVCARARHALQCNTLRRIHAGRRMPDRSPLMRLRWHVYSDAPVKAQLRANTEQAIAASVFGVFGVFGVPTLQIGEALLWGNDANPLMQALLADPQRLQRGEMALPVAVQRNG</sequence>
<name>A0A109HGK8_XANCT</name>
<dbReference type="Gene3D" id="3.40.30.10">
    <property type="entry name" value="Glutaredoxin"/>
    <property type="match status" value="1"/>
</dbReference>
<protein>
    <recommendedName>
        <fullName evidence="3">DSBA-like thioredoxin domain-containing protein</fullName>
    </recommendedName>
</protein>